<dbReference type="PANTHER" id="PTHR48083">
    <property type="entry name" value="MEDIUM-CHAIN SPECIFIC ACYL-COA DEHYDROGENASE, MITOCHONDRIAL-RELATED"/>
    <property type="match status" value="1"/>
</dbReference>
<accession>A0A2S6MZT5</accession>
<dbReference type="InterPro" id="IPR036250">
    <property type="entry name" value="AcylCo_DH-like_C"/>
</dbReference>
<dbReference type="Gene3D" id="1.20.140.10">
    <property type="entry name" value="Butyryl-CoA Dehydrogenase, subunit A, domain 3"/>
    <property type="match status" value="1"/>
</dbReference>
<organism evidence="3 4">
    <name type="scientific">Rhodopila globiformis</name>
    <name type="common">Rhodopseudomonas globiformis</name>
    <dbReference type="NCBI Taxonomy" id="1071"/>
    <lineage>
        <taxon>Bacteria</taxon>
        <taxon>Pseudomonadati</taxon>
        <taxon>Pseudomonadota</taxon>
        <taxon>Alphaproteobacteria</taxon>
        <taxon>Acetobacterales</taxon>
        <taxon>Acetobacteraceae</taxon>
        <taxon>Rhodopila</taxon>
    </lineage>
</organism>
<dbReference type="SUPFAM" id="SSF47203">
    <property type="entry name" value="Acyl-CoA dehydrogenase C-terminal domain-like"/>
    <property type="match status" value="1"/>
</dbReference>
<feature type="domain" description="Acyl-CoA dehydrogenase C-terminal" evidence="2">
    <location>
        <begin position="238"/>
        <end position="368"/>
    </location>
</feature>
<dbReference type="Proteomes" id="UP000239724">
    <property type="component" value="Unassembled WGS sequence"/>
</dbReference>
<sequence length="390" mass="41729">MQLQQRAADDCERYLTAIRRLAPAIEAARDRVEHERLIPGKLLDSLHAEGLLSLWLARAFDGPELSMVDFIRVIEAVSALDSSIGWCTCIAAGYARLSGFLAEDAARRIFSGPRPVLAGTIVPTGTARRADGGWRVTGRWAFGSGIRHSTWVLGLCTEDAGEPQASGPKPLRLALFPAEQATVIDTWDAMGLRGTGSHDYTVEDLFVPDEYTSPGLGEHPTQPGALYAMPLPSVFVMAISSVMLGIARGALDTFVAMAGRKRVTTTGGLLRDRAVVHDALGRAEAQLRAARAFLLEVADMIWTVAVAGETPSLHQRALVRLACCQVAVASKAAAQTAFDLTGGGGVYAAAGLERRVRDINTAGQHVALHTVFFEQAGRVLLGLDPGSYRF</sequence>
<dbReference type="RefSeq" id="WP_104521745.1">
    <property type="nucleotide sequence ID" value="NZ_NHRY01000252.1"/>
</dbReference>
<protein>
    <recommendedName>
        <fullName evidence="2">Acyl-CoA dehydrogenase C-terminal domain-containing protein</fullName>
    </recommendedName>
</protein>
<dbReference type="InterPro" id="IPR050741">
    <property type="entry name" value="Acyl-CoA_dehydrogenase"/>
</dbReference>
<evidence type="ECO:0000259" key="2">
    <source>
        <dbReference type="Pfam" id="PF08028"/>
    </source>
</evidence>
<keyword evidence="4" id="KW-1185">Reference proteome</keyword>
<name>A0A2S6MZT5_RHOGL</name>
<dbReference type="InterPro" id="IPR009100">
    <property type="entry name" value="AcylCoA_DH/oxidase_NM_dom_sf"/>
</dbReference>
<reference evidence="3 4" key="1">
    <citation type="journal article" date="2018" name="Arch. Microbiol.">
        <title>New insights into the metabolic potential of the phototrophic purple bacterium Rhodopila globiformis DSM 161(T) from its draft genome sequence and evidence for a vanadium-dependent nitrogenase.</title>
        <authorList>
            <person name="Imhoff J.F."/>
            <person name="Rahn T."/>
            <person name="Kunzel S."/>
            <person name="Neulinger S.C."/>
        </authorList>
    </citation>
    <scope>NUCLEOTIDE SEQUENCE [LARGE SCALE GENOMIC DNA]</scope>
    <source>
        <strain evidence="3 4">DSM 161</strain>
    </source>
</reference>
<dbReference type="InterPro" id="IPR046373">
    <property type="entry name" value="Acyl-CoA_Oxase/DH_mid-dom_sf"/>
</dbReference>
<dbReference type="SUPFAM" id="SSF56645">
    <property type="entry name" value="Acyl-CoA dehydrogenase NM domain-like"/>
    <property type="match status" value="1"/>
</dbReference>
<evidence type="ECO:0000313" key="4">
    <source>
        <dbReference type="Proteomes" id="UP000239724"/>
    </source>
</evidence>
<evidence type="ECO:0000256" key="1">
    <source>
        <dbReference type="ARBA" id="ARBA00023002"/>
    </source>
</evidence>
<dbReference type="Gene3D" id="2.40.110.10">
    <property type="entry name" value="Butyryl-CoA Dehydrogenase, subunit A, domain 2"/>
    <property type="match status" value="1"/>
</dbReference>
<dbReference type="InterPro" id="IPR013107">
    <property type="entry name" value="Acyl-CoA_DH_C"/>
</dbReference>
<dbReference type="GO" id="GO:0003995">
    <property type="term" value="F:acyl-CoA dehydrogenase activity"/>
    <property type="evidence" value="ECO:0007669"/>
    <property type="project" value="TreeGrafter"/>
</dbReference>
<dbReference type="InterPro" id="IPR037069">
    <property type="entry name" value="AcylCoA_DH/ox_N_sf"/>
</dbReference>
<proteinExistence type="predicted"/>
<evidence type="ECO:0000313" key="3">
    <source>
        <dbReference type="EMBL" id="PPQ27872.1"/>
    </source>
</evidence>
<dbReference type="OrthoDB" id="7316074at2"/>
<gene>
    <name evidence="3" type="ORF">CCS01_26035</name>
</gene>
<dbReference type="GO" id="GO:0033539">
    <property type="term" value="P:fatty acid beta-oxidation using acyl-CoA dehydrogenase"/>
    <property type="evidence" value="ECO:0007669"/>
    <property type="project" value="TreeGrafter"/>
</dbReference>
<dbReference type="PIRSF" id="PIRSF016578">
    <property type="entry name" value="HsaA"/>
    <property type="match status" value="1"/>
</dbReference>
<dbReference type="Pfam" id="PF08028">
    <property type="entry name" value="Acyl-CoA_dh_2"/>
    <property type="match status" value="1"/>
</dbReference>
<dbReference type="EMBL" id="NHRY01000252">
    <property type="protein sequence ID" value="PPQ27872.1"/>
    <property type="molecule type" value="Genomic_DNA"/>
</dbReference>
<dbReference type="AlphaFoldDB" id="A0A2S6MZT5"/>
<keyword evidence="1" id="KW-0560">Oxidoreductase</keyword>
<dbReference type="GO" id="GO:0050660">
    <property type="term" value="F:flavin adenine dinucleotide binding"/>
    <property type="evidence" value="ECO:0007669"/>
    <property type="project" value="InterPro"/>
</dbReference>
<dbReference type="Gene3D" id="1.10.540.10">
    <property type="entry name" value="Acyl-CoA dehydrogenase/oxidase, N-terminal domain"/>
    <property type="match status" value="1"/>
</dbReference>
<dbReference type="PANTHER" id="PTHR48083:SF5">
    <property type="entry name" value="NRGC PROTEIN"/>
    <property type="match status" value="1"/>
</dbReference>
<dbReference type="GO" id="GO:0005737">
    <property type="term" value="C:cytoplasm"/>
    <property type="evidence" value="ECO:0007669"/>
    <property type="project" value="TreeGrafter"/>
</dbReference>
<comment type="caution">
    <text evidence="3">The sequence shown here is derived from an EMBL/GenBank/DDBJ whole genome shotgun (WGS) entry which is preliminary data.</text>
</comment>